<organism evidence="2">
    <name type="scientific">Ruegeria sp. PrR005</name>
    <dbReference type="NCBI Taxonomy" id="2706882"/>
    <lineage>
        <taxon>Bacteria</taxon>
        <taxon>Pseudomonadati</taxon>
        <taxon>Pseudomonadota</taxon>
        <taxon>Alphaproteobacteria</taxon>
        <taxon>Rhodobacterales</taxon>
        <taxon>Roseobacteraceae</taxon>
        <taxon>Ruegeria</taxon>
    </lineage>
</organism>
<name>A0A6B2NYC3_9RHOB</name>
<dbReference type="InterPro" id="IPR009389">
    <property type="entry name" value="DUF1045"/>
</dbReference>
<feature type="chain" id="PRO_5025396522" evidence="1">
    <location>
        <begin position="17"/>
        <end position="227"/>
    </location>
</feature>
<dbReference type="NCBIfam" id="TIGR03223">
    <property type="entry name" value="Phn_opern_protn"/>
    <property type="match status" value="1"/>
</dbReference>
<dbReference type="PIRSF" id="PIRSF033328">
    <property type="entry name" value="Phest_Mll4975"/>
    <property type="match status" value="1"/>
</dbReference>
<gene>
    <name evidence="2" type="ORF">G0P99_22595</name>
</gene>
<reference evidence="2" key="1">
    <citation type="submission" date="2020-02" db="EMBL/GenBank/DDBJ databases">
        <title>Delineation of the pyrene-degrading pathway in Roseobacter clade bacteria by genomic analysis.</title>
        <authorList>
            <person name="Zhou H."/>
            <person name="Wang H."/>
        </authorList>
    </citation>
    <scope>NUCLEOTIDE SEQUENCE</scope>
    <source>
        <strain evidence="2">PrR005</strain>
    </source>
</reference>
<feature type="signal peptide" evidence="1">
    <location>
        <begin position="1"/>
        <end position="16"/>
    </location>
</feature>
<keyword evidence="1" id="KW-0732">Signal</keyword>
<comment type="caution">
    <text evidence="2">The sequence shown here is derived from an EMBL/GenBank/DDBJ whole genome shotgun (WGS) entry which is preliminary data.</text>
</comment>
<accession>A0A6B2NYC3</accession>
<protein>
    <submittedName>
        <fullName evidence="2">DUF1045 domain-containing protein</fullName>
    </submittedName>
</protein>
<sequence>MTFLRYAIYFLPPASAAWTGFGAAWLGWDVETGQEVAHPEGTGLDVAALTATPRKYGLHATMKPPFRLTGGQDIDALHRACAELAARRPAVTLEELEIARLGRFLALRPVGDLTELNALAAACVTELDPFRAPATPQELARRRAARLTPAQDAHLTHWGYPYVLDQFRFHITLTGRLDDDLLARAQALLQDRLGPLLPVPFTLGDLALVGEAADGRFHLIHRYALSR</sequence>
<dbReference type="EMBL" id="JAAGOX010000056">
    <property type="protein sequence ID" value="NDW47743.1"/>
    <property type="molecule type" value="Genomic_DNA"/>
</dbReference>
<evidence type="ECO:0000256" key="1">
    <source>
        <dbReference type="SAM" id="SignalP"/>
    </source>
</evidence>
<dbReference type="Gene3D" id="3.90.1140.10">
    <property type="entry name" value="Cyclic phosphodiesterase"/>
    <property type="match status" value="1"/>
</dbReference>
<proteinExistence type="predicted"/>
<dbReference type="RefSeq" id="WP_164132756.1">
    <property type="nucleotide sequence ID" value="NZ_JAAGOX010000056.1"/>
</dbReference>
<dbReference type="Pfam" id="PF06299">
    <property type="entry name" value="DUF1045"/>
    <property type="match status" value="1"/>
</dbReference>
<evidence type="ECO:0000313" key="2">
    <source>
        <dbReference type="EMBL" id="NDW47743.1"/>
    </source>
</evidence>
<dbReference type="AlphaFoldDB" id="A0A6B2NYC3"/>